<name>A0A5S3WRZ8_9GAMM</name>
<protein>
    <submittedName>
        <fullName evidence="2">Replication initiation factor family protein</fullName>
    </submittedName>
</protein>
<reference evidence="3" key="2">
    <citation type="submission" date="2019-06" db="EMBL/GenBank/DDBJ databases">
        <title>Co-occurence of chitin degradation, pigmentation and bioactivity in marine Pseudoalteromonas.</title>
        <authorList>
            <person name="Sonnenschein E.C."/>
            <person name="Bech P.K."/>
        </authorList>
    </citation>
    <scope>NUCLEOTIDE SEQUENCE [LARGE SCALE GENOMIC DNA]</scope>
    <source>
        <strain evidence="3">S2676</strain>
    </source>
</reference>
<dbReference type="Proteomes" id="UP000310249">
    <property type="component" value="Unassembled WGS sequence"/>
</dbReference>
<keyword evidence="2" id="KW-0648">Protein biosynthesis</keyword>
<dbReference type="Pfam" id="PF02486">
    <property type="entry name" value="Rep_trans"/>
    <property type="match status" value="1"/>
</dbReference>
<proteinExistence type="predicted"/>
<dbReference type="EMBL" id="PNCI01000007">
    <property type="protein sequence ID" value="TMP31944.1"/>
    <property type="molecule type" value="Genomic_DNA"/>
</dbReference>
<sequence length="386" mass="44053">MYGPTQTSELASKMIKNRLDRTRKNEQNQVGIDHLAFTFKLADLRYCSRAGYLKSKQTDHLWPSHPDIKSECNYHGLSHEKTMALIETEKQRIATLMSDFYLKTLHVFCREILGFNLSAPRDRGFHGYQNSMNLVTHEGTQIGFVGIGGQRDTCYIQISGEGCKHLWSHTTPFVLHHWLSNVLQIRYLARVDLAYDCYDGNFDCKYAETAFYDNAFARSGGGRSPTMSPRHSVDINGVYDVEMVTFGKRTSPVFWRIYNKKLEQGIQADCVWYRNEVELKKYPVETLLNPDAAFAGLCRFAQSMIEAEGINTTVSPRKSEAATDLASRARWVRRMCGKALSEILEMTAGDIQQALGYLIPDEYITGKSLDLPNTYKQILTEQFRSI</sequence>
<evidence type="ECO:0000313" key="3">
    <source>
        <dbReference type="Proteomes" id="UP000310249"/>
    </source>
</evidence>
<gene>
    <name evidence="2" type="ORF">CWB99_02995</name>
</gene>
<comment type="caution">
    <text evidence="2">The sequence shown here is derived from an EMBL/GenBank/DDBJ whole genome shotgun (WGS) entry which is preliminary data.</text>
</comment>
<reference evidence="2 3" key="1">
    <citation type="submission" date="2018-01" db="EMBL/GenBank/DDBJ databases">
        <authorList>
            <person name="Paulsen S."/>
            <person name="Gram L.K."/>
        </authorList>
    </citation>
    <scope>NUCLEOTIDE SEQUENCE [LARGE SCALE GENOMIC DNA]</scope>
    <source>
        <strain evidence="2 3">S2676</strain>
    </source>
</reference>
<accession>A0A5S3WRZ8</accession>
<evidence type="ECO:0000313" key="2">
    <source>
        <dbReference type="EMBL" id="TMP31944.1"/>
    </source>
</evidence>
<dbReference type="AlphaFoldDB" id="A0A5S3WRZ8"/>
<dbReference type="RefSeq" id="WP_138552527.1">
    <property type="nucleotide sequence ID" value="NZ_PNCH01000038.1"/>
</dbReference>
<keyword evidence="2" id="KW-0396">Initiation factor</keyword>
<dbReference type="OrthoDB" id="341658at2"/>
<evidence type="ECO:0000259" key="1">
    <source>
        <dbReference type="Pfam" id="PF02486"/>
    </source>
</evidence>
<organism evidence="2 3">
    <name type="scientific">Pseudoalteromonas rubra</name>
    <dbReference type="NCBI Taxonomy" id="43658"/>
    <lineage>
        <taxon>Bacteria</taxon>
        <taxon>Pseudomonadati</taxon>
        <taxon>Pseudomonadota</taxon>
        <taxon>Gammaproteobacteria</taxon>
        <taxon>Alteromonadales</taxon>
        <taxon>Pseudoalteromonadaceae</taxon>
        <taxon>Pseudoalteromonas</taxon>
    </lineage>
</organism>
<feature type="domain" description="Replication initiation protein-like C-terminal" evidence="1">
    <location>
        <begin position="188"/>
        <end position="355"/>
    </location>
</feature>
<dbReference type="GO" id="GO:0003743">
    <property type="term" value="F:translation initiation factor activity"/>
    <property type="evidence" value="ECO:0007669"/>
    <property type="project" value="UniProtKB-KW"/>
</dbReference>
<dbReference type="InterPro" id="IPR003491">
    <property type="entry name" value="REP-like_C"/>
</dbReference>